<comment type="caution">
    <text evidence="2">The sequence shown here is derived from an EMBL/GenBank/DDBJ whole genome shotgun (WGS) entry which is preliminary data.</text>
</comment>
<dbReference type="Gene3D" id="2.60.120.200">
    <property type="match status" value="1"/>
</dbReference>
<proteinExistence type="predicted"/>
<evidence type="ECO:0000256" key="1">
    <source>
        <dbReference type="SAM" id="SignalP"/>
    </source>
</evidence>
<evidence type="ECO:0000313" key="3">
    <source>
        <dbReference type="Proteomes" id="UP001179181"/>
    </source>
</evidence>
<gene>
    <name evidence="2" type="ORF">FHS68_003996</name>
</gene>
<organism evidence="2 3">
    <name type="scientific">Dyadobacter arcticus</name>
    <dbReference type="NCBI Taxonomy" id="1078754"/>
    <lineage>
        <taxon>Bacteria</taxon>
        <taxon>Pseudomonadati</taxon>
        <taxon>Bacteroidota</taxon>
        <taxon>Cytophagia</taxon>
        <taxon>Cytophagales</taxon>
        <taxon>Spirosomataceae</taxon>
        <taxon>Dyadobacter</taxon>
    </lineage>
</organism>
<dbReference type="InterPro" id="IPR013320">
    <property type="entry name" value="ConA-like_dom_sf"/>
</dbReference>
<dbReference type="Pfam" id="PF13585">
    <property type="entry name" value="CHU_C"/>
    <property type="match status" value="1"/>
</dbReference>
<keyword evidence="1" id="KW-0732">Signal</keyword>
<feature type="chain" id="PRO_5045224594" evidence="1">
    <location>
        <begin position="22"/>
        <end position="663"/>
    </location>
</feature>
<keyword evidence="3" id="KW-1185">Reference proteome</keyword>
<sequence length="663" mass="72123">MKLKFLLTLLLITHYLPVAFGQTIKHTYRFYKDFKVAQPECGSDVEQFKALGNCAAGADPGSFVEDVLPCGVQRTVYHNNLNWGLMYPNTEGAITDNYTIQMYIKVTDWGRTWARIIDFSNGGSDQGIYFKDKDGSSDRCIDFYPYGIAGACPFFNKSTYYLLTFTRNGQTDIMDVYVDNMLFASYDDSDGRYVGKAGVPIFIFRDDQSVSCESGSANFAYLAFNNKYFSQADVDQSFSDICFIANINAYADFSISPNPSCGFPKNITITYTGIIPAPGTGYTFKWEWDGARVISGSGMGPYVVSWESGGSKNVALTVTNDVCGNPLYNRKQAVISNLDLATSVVAGNCETGTDGTLTLTGSLGLPPYQYSIDSVNYTMDNVFKVPVAAYRVYVKDGNNCTIAKNVNVQFNSDITVATMADTTICAGESVTLLTTGNAQAFAWSPSAGLDDAASKDPVAAPPSTTQYVVTASKGFCMQTDTVNVNVAPKIEVNVTPDAIVEYNMPFQLAASSPQITNPNDAIFAWSPALGLNNPASPSPIAVLQDDQSYTVEITSAMGCTGTGGVNLAIKRRESINIPTAFTPNGDGNNEILTPVIMGIESIRYFKIYNRWGQVVFFTNQLNNGWNGQFKGGEPITGTYVWEIEGTSIKGQTIRKKGSVMLLK</sequence>
<name>A0ABX0URM2_9BACT</name>
<protein>
    <submittedName>
        <fullName evidence="2">Gliding motility-associated-like protein</fullName>
    </submittedName>
</protein>
<reference evidence="2 3" key="1">
    <citation type="submission" date="2020-03" db="EMBL/GenBank/DDBJ databases">
        <title>Genomic Encyclopedia of Type Strains, Phase IV (KMG-IV): sequencing the most valuable type-strain genomes for metagenomic binning, comparative biology and taxonomic classification.</title>
        <authorList>
            <person name="Goeker M."/>
        </authorList>
    </citation>
    <scope>NUCLEOTIDE SEQUENCE [LARGE SCALE GENOMIC DNA]</scope>
    <source>
        <strain evidence="2 3">DSM 102865</strain>
    </source>
</reference>
<accession>A0ABX0URM2</accession>
<dbReference type="SUPFAM" id="SSF49899">
    <property type="entry name" value="Concanavalin A-like lectins/glucanases"/>
    <property type="match status" value="1"/>
</dbReference>
<dbReference type="NCBIfam" id="TIGR04131">
    <property type="entry name" value="Bac_Flav_CTERM"/>
    <property type="match status" value="1"/>
</dbReference>
<dbReference type="InterPro" id="IPR026341">
    <property type="entry name" value="T9SS_type_B"/>
</dbReference>
<dbReference type="RefSeq" id="WP_167273705.1">
    <property type="nucleotide sequence ID" value="NZ_JAASQJ010000004.1"/>
</dbReference>
<dbReference type="EMBL" id="JAASQJ010000004">
    <property type="protein sequence ID" value="NIJ54809.1"/>
    <property type="molecule type" value="Genomic_DNA"/>
</dbReference>
<dbReference type="Proteomes" id="UP001179181">
    <property type="component" value="Unassembled WGS sequence"/>
</dbReference>
<feature type="signal peptide" evidence="1">
    <location>
        <begin position="1"/>
        <end position="21"/>
    </location>
</feature>
<evidence type="ECO:0000313" key="2">
    <source>
        <dbReference type="EMBL" id="NIJ54809.1"/>
    </source>
</evidence>